<keyword evidence="5" id="KW-0997">Cell inner membrane</keyword>
<evidence type="ECO:0000256" key="2">
    <source>
        <dbReference type="ARBA" id="ARBA00022448"/>
    </source>
</evidence>
<feature type="transmembrane region" description="Helical" evidence="12">
    <location>
        <begin position="7"/>
        <end position="24"/>
    </location>
</feature>
<evidence type="ECO:0000313" key="15">
    <source>
        <dbReference type="Proteomes" id="UP001465331"/>
    </source>
</evidence>
<name>A0ABV2A7F2_9GAMM</name>
<feature type="transmembrane region" description="Helical" evidence="12">
    <location>
        <begin position="360"/>
        <end position="377"/>
    </location>
</feature>
<evidence type="ECO:0000256" key="5">
    <source>
        <dbReference type="ARBA" id="ARBA00022519"/>
    </source>
</evidence>
<dbReference type="InterPro" id="IPR006153">
    <property type="entry name" value="Cation/H_exchanger_TM"/>
</dbReference>
<keyword evidence="10" id="KW-0406">Ion transport</keyword>
<dbReference type="InterPro" id="IPR006037">
    <property type="entry name" value="RCK_C"/>
</dbReference>
<sequence>MELTNQLIFLAGLLFMVSILATVITPRLGVPLLLVFLVVGMLAGEDGPGGIRFDNYPLANLAATAALAVVLFDGGMRTSLTSFRVGLRPAVALASIGVLVTTAIVGLLSAWILELSLAEGLLIGAIVGSTDAAAVFSLLHTNAVSLNQRVASTLEIESGTNDPMAVFLTLALILYLQAPETFGAVDALGMLLQQGAVGAAFGLAGGWLLVASINRLTLGDSLYPLLALFGGLLIFGLTALAGGSGFLAVYLAGLMLGNRPIRSAAGIRRFHDGIAWMSQIGMFVILGLLVTPHQLVPLIVPGLVISAALILLARPLAVWLCLLPFRFPVREQIYIAWVGLRGSVPIVLATYPWLAGLENAQLFFNVAFFIVLVSLVVQGSTVASAAKLLGLQVPATSARIHRVDIDLPGQRGFEVVSYRLARNSRLIGMRPKDLVLPELSRIICIARGGRVLGYREWGELAAGDYVSLLTPQSQLQALDRLFESAQEPAGADARRFFGEFVVSAEVNLGELAQAYGLSLPDGAGEQTLAELLRKHLPHPVVGDCLRLGELQLVVRSVDGDRPVEIGLRLPH</sequence>
<feature type="transmembrane region" description="Helical" evidence="12">
    <location>
        <begin position="188"/>
        <end position="210"/>
    </location>
</feature>
<keyword evidence="4" id="KW-1003">Cell membrane</keyword>
<feature type="transmembrane region" description="Helical" evidence="12">
    <location>
        <begin position="334"/>
        <end position="354"/>
    </location>
</feature>
<evidence type="ECO:0000313" key="14">
    <source>
        <dbReference type="EMBL" id="MES0873187.1"/>
    </source>
</evidence>
<dbReference type="Gene3D" id="3.30.70.1450">
    <property type="entry name" value="Regulator of K+ conductance, C-terminal domain"/>
    <property type="match status" value="1"/>
</dbReference>
<feature type="domain" description="RCK C-terminal" evidence="13">
    <location>
        <begin position="402"/>
        <end position="484"/>
    </location>
</feature>
<keyword evidence="6" id="KW-0633">Potassium transport</keyword>
<dbReference type="InterPro" id="IPR005170">
    <property type="entry name" value="Transptr-assoc_dom"/>
</dbReference>
<dbReference type="SUPFAM" id="SSF116726">
    <property type="entry name" value="TrkA C-terminal domain-like"/>
    <property type="match status" value="1"/>
</dbReference>
<evidence type="ECO:0000256" key="8">
    <source>
        <dbReference type="ARBA" id="ARBA00022958"/>
    </source>
</evidence>
<dbReference type="SMART" id="SM01091">
    <property type="entry name" value="CorC_HlyC"/>
    <property type="match status" value="1"/>
</dbReference>
<evidence type="ECO:0000256" key="9">
    <source>
        <dbReference type="ARBA" id="ARBA00022989"/>
    </source>
</evidence>
<dbReference type="InterPro" id="IPR038770">
    <property type="entry name" value="Na+/solute_symporter_sf"/>
</dbReference>
<evidence type="ECO:0000256" key="3">
    <source>
        <dbReference type="ARBA" id="ARBA00022449"/>
    </source>
</evidence>
<keyword evidence="11 12" id="KW-0472">Membrane</keyword>
<evidence type="ECO:0000256" key="4">
    <source>
        <dbReference type="ARBA" id="ARBA00022475"/>
    </source>
</evidence>
<reference evidence="14 15" key="1">
    <citation type="submission" date="2024-06" db="EMBL/GenBank/DDBJ databases">
        <authorList>
            <person name="Li Z."/>
            <person name="Jiang Y."/>
        </authorList>
    </citation>
    <scope>NUCLEOTIDE SEQUENCE [LARGE SCALE GENOMIC DNA]</scope>
    <source>
        <strain evidence="14 15">HSW-8</strain>
    </source>
</reference>
<dbReference type="NCBIfam" id="NF003716">
    <property type="entry name" value="PRK05326.1-3"/>
    <property type="match status" value="1"/>
</dbReference>
<feature type="transmembrane region" description="Helical" evidence="12">
    <location>
        <begin position="298"/>
        <end position="322"/>
    </location>
</feature>
<evidence type="ECO:0000256" key="12">
    <source>
        <dbReference type="SAM" id="Phobius"/>
    </source>
</evidence>
<protein>
    <submittedName>
        <fullName evidence="14">Potassium/proton antiporter</fullName>
    </submittedName>
</protein>
<dbReference type="InterPro" id="IPR036318">
    <property type="entry name" value="FAD-bd_PCMH-like_sf"/>
</dbReference>
<keyword evidence="15" id="KW-1185">Reference proteome</keyword>
<dbReference type="InterPro" id="IPR036721">
    <property type="entry name" value="RCK_C_sf"/>
</dbReference>
<proteinExistence type="predicted"/>
<evidence type="ECO:0000256" key="7">
    <source>
        <dbReference type="ARBA" id="ARBA00022692"/>
    </source>
</evidence>
<feature type="transmembrane region" description="Helical" evidence="12">
    <location>
        <begin position="120"/>
        <end position="139"/>
    </location>
</feature>
<keyword evidence="3" id="KW-0050">Antiport</keyword>
<dbReference type="PROSITE" id="PS51202">
    <property type="entry name" value="RCK_C"/>
    <property type="match status" value="1"/>
</dbReference>
<dbReference type="RefSeq" id="WP_352887661.1">
    <property type="nucleotide sequence ID" value="NZ_JBEPIJ010000003.1"/>
</dbReference>
<feature type="transmembrane region" description="Helical" evidence="12">
    <location>
        <begin position="55"/>
        <end position="72"/>
    </location>
</feature>
<dbReference type="PANTHER" id="PTHR32507:SF7">
    <property type="entry name" value="K(+)_H(+) ANTIPORTER NHAP2"/>
    <property type="match status" value="1"/>
</dbReference>
<dbReference type="Pfam" id="PF00999">
    <property type="entry name" value="Na_H_Exchanger"/>
    <property type="match status" value="1"/>
</dbReference>
<keyword evidence="2" id="KW-0813">Transport</keyword>
<feature type="transmembrane region" description="Helical" evidence="12">
    <location>
        <begin position="92"/>
        <end position="113"/>
    </location>
</feature>
<evidence type="ECO:0000259" key="13">
    <source>
        <dbReference type="PROSITE" id="PS51202"/>
    </source>
</evidence>
<accession>A0ABV2A7F2</accession>
<dbReference type="EMBL" id="JBEPIJ010000003">
    <property type="protein sequence ID" value="MES0873187.1"/>
    <property type="molecule type" value="Genomic_DNA"/>
</dbReference>
<dbReference type="InterPro" id="IPR016169">
    <property type="entry name" value="FAD-bd_PCMH_sub2"/>
</dbReference>
<feature type="transmembrane region" description="Helical" evidence="12">
    <location>
        <begin position="222"/>
        <end position="252"/>
    </location>
</feature>
<comment type="caution">
    <text evidence="14">The sequence shown here is derived from an EMBL/GenBank/DDBJ whole genome shotgun (WGS) entry which is preliminary data.</text>
</comment>
<keyword evidence="9 12" id="KW-1133">Transmembrane helix</keyword>
<dbReference type="Gene3D" id="1.20.1530.20">
    <property type="match status" value="1"/>
</dbReference>
<dbReference type="Gene3D" id="3.30.465.10">
    <property type="match status" value="1"/>
</dbReference>
<gene>
    <name evidence="14" type="ORF">ABSH63_04050</name>
</gene>
<evidence type="ECO:0000256" key="1">
    <source>
        <dbReference type="ARBA" id="ARBA00004651"/>
    </source>
</evidence>
<dbReference type="Pfam" id="PF03471">
    <property type="entry name" value="CorC_HlyC"/>
    <property type="match status" value="1"/>
</dbReference>
<evidence type="ECO:0000256" key="11">
    <source>
        <dbReference type="ARBA" id="ARBA00023136"/>
    </source>
</evidence>
<keyword evidence="7 12" id="KW-0812">Transmembrane</keyword>
<evidence type="ECO:0000256" key="10">
    <source>
        <dbReference type="ARBA" id="ARBA00023065"/>
    </source>
</evidence>
<organism evidence="14 15">
    <name type="scientific">Sinimarinibacterium thermocellulolyticum</name>
    <dbReference type="NCBI Taxonomy" id="3170016"/>
    <lineage>
        <taxon>Bacteria</taxon>
        <taxon>Pseudomonadati</taxon>
        <taxon>Pseudomonadota</taxon>
        <taxon>Gammaproteobacteria</taxon>
        <taxon>Nevskiales</taxon>
        <taxon>Nevskiaceae</taxon>
        <taxon>Sinimarinibacterium</taxon>
    </lineage>
</organism>
<comment type="subcellular location">
    <subcellularLocation>
        <location evidence="1">Cell membrane</location>
        <topology evidence="1">Multi-pass membrane protein</topology>
    </subcellularLocation>
</comment>
<dbReference type="Proteomes" id="UP001465331">
    <property type="component" value="Unassembled WGS sequence"/>
</dbReference>
<keyword evidence="8" id="KW-0630">Potassium</keyword>
<feature type="transmembrane region" description="Helical" evidence="12">
    <location>
        <begin position="273"/>
        <end position="292"/>
    </location>
</feature>
<dbReference type="PANTHER" id="PTHR32507">
    <property type="entry name" value="NA(+)/H(+) ANTIPORTER 1"/>
    <property type="match status" value="1"/>
</dbReference>
<dbReference type="SUPFAM" id="SSF56176">
    <property type="entry name" value="FAD-binding/transporter-associated domain-like"/>
    <property type="match status" value="1"/>
</dbReference>
<feature type="transmembrane region" description="Helical" evidence="12">
    <location>
        <begin position="159"/>
        <end position="176"/>
    </location>
</feature>
<dbReference type="NCBIfam" id="NF003714">
    <property type="entry name" value="PRK05326.1-1"/>
    <property type="match status" value="1"/>
</dbReference>
<dbReference type="NCBIfam" id="NF003715">
    <property type="entry name" value="PRK05326.1-2"/>
    <property type="match status" value="1"/>
</dbReference>
<evidence type="ECO:0000256" key="6">
    <source>
        <dbReference type="ARBA" id="ARBA00022538"/>
    </source>
</evidence>